<reference evidence="2 3" key="1">
    <citation type="submission" date="2018-07" db="EMBL/GenBank/DDBJ databases">
        <title>Genomic Encyclopedia of Type Strains, Phase III (KMG-III): the genomes of soil and plant-associated and newly described type strains.</title>
        <authorList>
            <person name="Whitman W."/>
        </authorList>
    </citation>
    <scope>NUCLEOTIDE SEQUENCE [LARGE SCALE GENOMIC DNA]</scope>
    <source>
        <strain evidence="2 3">31-25a</strain>
    </source>
</reference>
<gene>
    <name evidence="2" type="ORF">C7476_11533</name>
</gene>
<name>A0A368YKN4_9HYPH</name>
<dbReference type="Proteomes" id="UP000253324">
    <property type="component" value="Unassembled WGS sequence"/>
</dbReference>
<dbReference type="EMBL" id="QPJM01000015">
    <property type="protein sequence ID" value="RCW80068.1"/>
    <property type="molecule type" value="Genomic_DNA"/>
</dbReference>
<evidence type="ECO:0000313" key="3">
    <source>
        <dbReference type="Proteomes" id="UP000253324"/>
    </source>
</evidence>
<comment type="caution">
    <text evidence="2">The sequence shown here is derived from an EMBL/GenBank/DDBJ whole genome shotgun (WGS) entry which is preliminary data.</text>
</comment>
<accession>A0A368YKN4</accession>
<organism evidence="2 3">
    <name type="scientific">Phyllobacterium bourgognense</name>
    <dbReference type="NCBI Taxonomy" id="314236"/>
    <lineage>
        <taxon>Bacteria</taxon>
        <taxon>Pseudomonadati</taxon>
        <taxon>Pseudomonadota</taxon>
        <taxon>Alphaproteobacteria</taxon>
        <taxon>Hyphomicrobiales</taxon>
        <taxon>Phyllobacteriaceae</taxon>
        <taxon>Phyllobacterium</taxon>
    </lineage>
</organism>
<evidence type="ECO:0000256" key="1">
    <source>
        <dbReference type="SAM" id="MobiDB-lite"/>
    </source>
</evidence>
<protein>
    <submittedName>
        <fullName evidence="2">Uncharacterized protein</fullName>
    </submittedName>
</protein>
<proteinExistence type="predicted"/>
<feature type="region of interest" description="Disordered" evidence="1">
    <location>
        <begin position="1"/>
        <end position="57"/>
    </location>
</feature>
<evidence type="ECO:0000313" key="2">
    <source>
        <dbReference type="EMBL" id="RCW80068.1"/>
    </source>
</evidence>
<dbReference type="RefSeq" id="WP_181872542.1">
    <property type="nucleotide sequence ID" value="NZ_QPJM01000015.1"/>
</dbReference>
<sequence>MPVITTTDLDVANNDDGPSDGLGNVREFGLSGRLPGKNVLDTTASKTRKPGDRPSLA</sequence>
<keyword evidence="3" id="KW-1185">Reference proteome</keyword>
<dbReference type="AlphaFoldDB" id="A0A368YKN4"/>